<evidence type="ECO:0000256" key="1">
    <source>
        <dbReference type="SAM" id="MobiDB-lite"/>
    </source>
</evidence>
<dbReference type="Proteomes" id="UP000253664">
    <property type="component" value="Unassembled WGS sequence"/>
</dbReference>
<organism evidence="2 3">
    <name type="scientific">Ophiocordyceps polyrhachis-furcata BCC 54312</name>
    <dbReference type="NCBI Taxonomy" id="1330021"/>
    <lineage>
        <taxon>Eukaryota</taxon>
        <taxon>Fungi</taxon>
        <taxon>Dikarya</taxon>
        <taxon>Ascomycota</taxon>
        <taxon>Pezizomycotina</taxon>
        <taxon>Sordariomycetes</taxon>
        <taxon>Hypocreomycetidae</taxon>
        <taxon>Hypocreales</taxon>
        <taxon>Ophiocordycipitaceae</taxon>
        <taxon>Ophiocordyceps</taxon>
    </lineage>
</organism>
<gene>
    <name evidence="2" type="ORF">L249_2691</name>
</gene>
<protein>
    <submittedName>
        <fullName evidence="2">Uncharacterized protein</fullName>
    </submittedName>
</protein>
<keyword evidence="3" id="KW-1185">Reference proteome</keyword>
<reference evidence="2 3" key="1">
    <citation type="journal article" date="2015" name="BMC Genomics">
        <title>Insights from the genome of Ophiocordyceps polyrhachis-furcata to pathogenicity and host specificity in insect fungi.</title>
        <authorList>
            <person name="Wichadakul D."/>
            <person name="Kobmoo N."/>
            <person name="Ingsriswang S."/>
            <person name="Tangphatsornruang S."/>
            <person name="Chantasingh D."/>
            <person name="Luangsa-ard J.J."/>
            <person name="Eurwilaichitr L."/>
        </authorList>
    </citation>
    <scope>NUCLEOTIDE SEQUENCE [LARGE SCALE GENOMIC DNA]</scope>
    <source>
        <strain evidence="2 3">BCC 54312</strain>
    </source>
</reference>
<proteinExistence type="predicted"/>
<dbReference type="EMBL" id="LKCN02000001">
    <property type="protein sequence ID" value="RCI16953.1"/>
    <property type="molecule type" value="Genomic_DNA"/>
</dbReference>
<feature type="compositionally biased region" description="Basic and acidic residues" evidence="1">
    <location>
        <begin position="87"/>
        <end position="103"/>
    </location>
</feature>
<dbReference type="AlphaFoldDB" id="A0A367LR78"/>
<sequence>MWPYTAVVNGCSLHRTAPVAEISNRGQALGAGYGRDTFEGGQLNFDAVPRMLKGPLTFHATLGNYWLVACTGTTYYITNLDPRIIFRDRPEEPRPRPSSREADGTQGGRAKGRRR</sequence>
<name>A0A367LR78_9HYPO</name>
<feature type="region of interest" description="Disordered" evidence="1">
    <location>
        <begin position="87"/>
        <end position="115"/>
    </location>
</feature>
<evidence type="ECO:0000313" key="2">
    <source>
        <dbReference type="EMBL" id="RCI16953.1"/>
    </source>
</evidence>
<accession>A0A367LR78</accession>
<comment type="caution">
    <text evidence="2">The sequence shown here is derived from an EMBL/GenBank/DDBJ whole genome shotgun (WGS) entry which is preliminary data.</text>
</comment>
<evidence type="ECO:0000313" key="3">
    <source>
        <dbReference type="Proteomes" id="UP000253664"/>
    </source>
</evidence>